<dbReference type="InterPro" id="IPR000160">
    <property type="entry name" value="GGDEF_dom"/>
</dbReference>
<proteinExistence type="predicted"/>
<dbReference type="CDD" id="cd01948">
    <property type="entry name" value="EAL"/>
    <property type="match status" value="1"/>
</dbReference>
<evidence type="ECO:0000313" key="5">
    <source>
        <dbReference type="Proteomes" id="UP001176468"/>
    </source>
</evidence>
<sequence length="515" mass="55544">MKFLKHDRQMLWIAAITFSAILLFVATGSVLLSRALSGQPVGAFLVVALLLNVALILFSWFRHRELTVEEELPAPDERAYQLALRDPLTGLLNRRSLGEEGATLLAAAARRHKAVALMMIDVDRFKAITDLHGAAGGDALLRQVAAEITAALPGGSLAARIGTDEFACALLFDAGHPEPVTLAAERIVSRLAQPLTCEGLILNVSASIGIARSDADCAGVDALIRPADIATQAAMDAGGNRLVWFDPAMEHALLETKVLEAELRAAIPHGEIVPYFAQQVDLATGDLTGFEVLARWQHPQRGLLEPAAFIPLAEKTGLIADLSLAVTRLALLAARDWDPALVISINIAPRQLKDAWFAQKIIKLLAETGFPAGRLEIEITERALFDNLAMAQSILGSLKNQGVRLALDDFGKGYSGIAHLRALEFDRIKIDRSHVLAMRDDPESAAIVNAVARLGECFNVPVTAEGVADAATEERVRALGCTGGQGYLYGRPADVAVTRRLLFDRRQLREQRLAG</sequence>
<dbReference type="RefSeq" id="WP_304561257.1">
    <property type="nucleotide sequence ID" value="NZ_JAUQSZ010000006.1"/>
</dbReference>
<evidence type="ECO:0000259" key="3">
    <source>
        <dbReference type="PROSITE" id="PS50887"/>
    </source>
</evidence>
<dbReference type="InterPro" id="IPR035919">
    <property type="entry name" value="EAL_sf"/>
</dbReference>
<name>A0ABT8ZYZ1_9SPHN</name>
<organism evidence="4 5">
    <name type="scientific">Sphingomonas immobilis</name>
    <dbReference type="NCBI Taxonomy" id="3063997"/>
    <lineage>
        <taxon>Bacteria</taxon>
        <taxon>Pseudomonadati</taxon>
        <taxon>Pseudomonadota</taxon>
        <taxon>Alphaproteobacteria</taxon>
        <taxon>Sphingomonadales</taxon>
        <taxon>Sphingomonadaceae</taxon>
        <taxon>Sphingomonas</taxon>
    </lineage>
</organism>
<keyword evidence="1" id="KW-1133">Transmembrane helix</keyword>
<dbReference type="PROSITE" id="PS50887">
    <property type="entry name" value="GGDEF"/>
    <property type="match status" value="1"/>
</dbReference>
<feature type="domain" description="GGDEF" evidence="3">
    <location>
        <begin position="113"/>
        <end position="247"/>
    </location>
</feature>
<dbReference type="PANTHER" id="PTHR44757:SF2">
    <property type="entry name" value="BIOFILM ARCHITECTURE MAINTENANCE PROTEIN MBAA"/>
    <property type="match status" value="1"/>
</dbReference>
<dbReference type="NCBIfam" id="TIGR00254">
    <property type="entry name" value="GGDEF"/>
    <property type="match status" value="1"/>
</dbReference>
<keyword evidence="1" id="KW-0812">Transmembrane</keyword>
<comment type="caution">
    <text evidence="4">The sequence shown here is derived from an EMBL/GenBank/DDBJ whole genome shotgun (WGS) entry which is preliminary data.</text>
</comment>
<keyword evidence="1" id="KW-0472">Membrane</keyword>
<dbReference type="Gene3D" id="3.30.70.270">
    <property type="match status" value="1"/>
</dbReference>
<protein>
    <submittedName>
        <fullName evidence="4">EAL domain-containing protein</fullName>
    </submittedName>
</protein>
<dbReference type="InterPro" id="IPR029787">
    <property type="entry name" value="Nucleotide_cyclase"/>
</dbReference>
<feature type="transmembrane region" description="Helical" evidence="1">
    <location>
        <begin position="12"/>
        <end position="35"/>
    </location>
</feature>
<dbReference type="SMART" id="SM00052">
    <property type="entry name" value="EAL"/>
    <property type="match status" value="1"/>
</dbReference>
<accession>A0ABT8ZYZ1</accession>
<feature type="domain" description="EAL" evidence="2">
    <location>
        <begin position="256"/>
        <end position="506"/>
    </location>
</feature>
<dbReference type="EMBL" id="JAUQSZ010000006">
    <property type="protein sequence ID" value="MDO7842805.1"/>
    <property type="molecule type" value="Genomic_DNA"/>
</dbReference>
<dbReference type="PROSITE" id="PS50883">
    <property type="entry name" value="EAL"/>
    <property type="match status" value="1"/>
</dbReference>
<dbReference type="SUPFAM" id="SSF55073">
    <property type="entry name" value="Nucleotide cyclase"/>
    <property type="match status" value="1"/>
</dbReference>
<dbReference type="Pfam" id="PF00563">
    <property type="entry name" value="EAL"/>
    <property type="match status" value="1"/>
</dbReference>
<feature type="transmembrane region" description="Helical" evidence="1">
    <location>
        <begin position="41"/>
        <end position="61"/>
    </location>
</feature>
<dbReference type="SMART" id="SM00267">
    <property type="entry name" value="GGDEF"/>
    <property type="match status" value="1"/>
</dbReference>
<dbReference type="PANTHER" id="PTHR44757">
    <property type="entry name" value="DIGUANYLATE CYCLASE DGCP"/>
    <property type="match status" value="1"/>
</dbReference>
<dbReference type="Proteomes" id="UP001176468">
    <property type="component" value="Unassembled WGS sequence"/>
</dbReference>
<dbReference type="InterPro" id="IPR043128">
    <property type="entry name" value="Rev_trsase/Diguanyl_cyclase"/>
</dbReference>
<dbReference type="SUPFAM" id="SSF141868">
    <property type="entry name" value="EAL domain-like"/>
    <property type="match status" value="1"/>
</dbReference>
<dbReference type="InterPro" id="IPR001633">
    <property type="entry name" value="EAL_dom"/>
</dbReference>
<dbReference type="Pfam" id="PF00990">
    <property type="entry name" value="GGDEF"/>
    <property type="match status" value="1"/>
</dbReference>
<dbReference type="Gene3D" id="3.20.20.450">
    <property type="entry name" value="EAL domain"/>
    <property type="match status" value="1"/>
</dbReference>
<evidence type="ECO:0000259" key="2">
    <source>
        <dbReference type="PROSITE" id="PS50883"/>
    </source>
</evidence>
<dbReference type="CDD" id="cd01949">
    <property type="entry name" value="GGDEF"/>
    <property type="match status" value="1"/>
</dbReference>
<gene>
    <name evidence="4" type="ORF">Q5H94_10735</name>
</gene>
<evidence type="ECO:0000313" key="4">
    <source>
        <dbReference type="EMBL" id="MDO7842805.1"/>
    </source>
</evidence>
<keyword evidence="5" id="KW-1185">Reference proteome</keyword>
<reference evidence="4" key="1">
    <citation type="submission" date="2023-07" db="EMBL/GenBank/DDBJ databases">
        <authorList>
            <person name="Kim M.K."/>
        </authorList>
    </citation>
    <scope>NUCLEOTIDE SEQUENCE</scope>
    <source>
        <strain evidence="4">CA1-15</strain>
    </source>
</reference>
<evidence type="ECO:0000256" key="1">
    <source>
        <dbReference type="SAM" id="Phobius"/>
    </source>
</evidence>
<dbReference type="InterPro" id="IPR052155">
    <property type="entry name" value="Biofilm_reg_signaling"/>
</dbReference>